<dbReference type="Pfam" id="PF08246">
    <property type="entry name" value="Inhibitor_I29"/>
    <property type="match status" value="1"/>
</dbReference>
<dbReference type="OrthoDB" id="387093at2759"/>
<evidence type="ECO:0000313" key="3">
    <source>
        <dbReference type="Proteomes" id="UP000053660"/>
    </source>
</evidence>
<sequence length="94" mass="11496">LKTENVSFFNFRRTPIDRNLLGRHIKPKDYVAWNQFTDFVDRHDKAYTGKRDMLKRFRIFKRNLKSIRHWQEREQGTAVYGITQFSDLTPEEFK</sequence>
<proteinExistence type="predicted"/>
<name>A0A0B1S5Z1_OESDE</name>
<feature type="domain" description="Cathepsin propeptide inhibitor" evidence="1">
    <location>
        <begin position="36"/>
        <end position="93"/>
    </location>
</feature>
<dbReference type="InterPro" id="IPR038765">
    <property type="entry name" value="Papain-like_cys_pep_sf"/>
</dbReference>
<evidence type="ECO:0000259" key="1">
    <source>
        <dbReference type="SMART" id="SM00848"/>
    </source>
</evidence>
<protein>
    <submittedName>
        <fullName evidence="2">Cathepsin propeptide inhibitor domain protein</fullName>
    </submittedName>
</protein>
<dbReference type="EMBL" id="KN605710">
    <property type="protein sequence ID" value="KHJ79306.1"/>
    <property type="molecule type" value="Genomic_DNA"/>
</dbReference>
<accession>A0A0B1S5Z1</accession>
<organism evidence="2 3">
    <name type="scientific">Oesophagostomum dentatum</name>
    <name type="common">Nodular worm</name>
    <dbReference type="NCBI Taxonomy" id="61180"/>
    <lineage>
        <taxon>Eukaryota</taxon>
        <taxon>Metazoa</taxon>
        <taxon>Ecdysozoa</taxon>
        <taxon>Nematoda</taxon>
        <taxon>Chromadorea</taxon>
        <taxon>Rhabditida</taxon>
        <taxon>Rhabditina</taxon>
        <taxon>Rhabditomorpha</taxon>
        <taxon>Strongyloidea</taxon>
        <taxon>Strongylidae</taxon>
        <taxon>Oesophagostomum</taxon>
    </lineage>
</organism>
<feature type="non-terminal residue" evidence="2">
    <location>
        <position position="1"/>
    </location>
</feature>
<evidence type="ECO:0000313" key="2">
    <source>
        <dbReference type="EMBL" id="KHJ79306.1"/>
    </source>
</evidence>
<dbReference type="AlphaFoldDB" id="A0A0B1S5Z1"/>
<reference evidence="2 3" key="1">
    <citation type="submission" date="2014-03" db="EMBL/GenBank/DDBJ databases">
        <title>Draft genome of the hookworm Oesophagostomum dentatum.</title>
        <authorList>
            <person name="Mitreva M."/>
        </authorList>
    </citation>
    <scope>NUCLEOTIDE SEQUENCE [LARGE SCALE GENOMIC DNA]</scope>
    <source>
        <strain evidence="2 3">OD-Hann</strain>
    </source>
</reference>
<dbReference type="SMART" id="SM00848">
    <property type="entry name" value="Inhibitor_I29"/>
    <property type="match status" value="1"/>
</dbReference>
<keyword evidence="3" id="KW-1185">Reference proteome</keyword>
<gene>
    <name evidence="2" type="ORF">OESDEN_21051</name>
</gene>
<dbReference type="InterPro" id="IPR013201">
    <property type="entry name" value="Prot_inhib_I29"/>
</dbReference>
<dbReference type="SUPFAM" id="SSF54001">
    <property type="entry name" value="Cysteine proteinases"/>
    <property type="match status" value="1"/>
</dbReference>
<dbReference type="Gene3D" id="1.10.287.2250">
    <property type="match status" value="1"/>
</dbReference>
<dbReference type="Proteomes" id="UP000053660">
    <property type="component" value="Unassembled WGS sequence"/>
</dbReference>
<feature type="non-terminal residue" evidence="2">
    <location>
        <position position="94"/>
    </location>
</feature>